<reference evidence="2" key="1">
    <citation type="submission" date="2025-08" db="UniProtKB">
        <authorList>
            <consortium name="Ensembl"/>
        </authorList>
    </citation>
    <scope>IDENTIFICATION</scope>
</reference>
<evidence type="ECO:0000313" key="2">
    <source>
        <dbReference type="Ensembl" id="ENSXCOP00000021710.1"/>
    </source>
</evidence>
<accession>A0A3B5MDV2</accession>
<proteinExistence type="predicted"/>
<dbReference type="AlphaFoldDB" id="A0A3B5MDV2"/>
<feature type="domain" description="Little elongation complex subunit 1 C-terminal" evidence="1">
    <location>
        <begin position="34"/>
        <end position="221"/>
    </location>
</feature>
<evidence type="ECO:0000259" key="1">
    <source>
        <dbReference type="Pfam" id="PF25817"/>
    </source>
</evidence>
<dbReference type="Ensembl" id="ENSXCOT00000021974.1">
    <property type="protein sequence ID" value="ENSXCOP00000021710.1"/>
    <property type="gene ID" value="ENSXCOG00000016235.1"/>
</dbReference>
<dbReference type="Pfam" id="PF25817">
    <property type="entry name" value="ICE1_C"/>
    <property type="match status" value="1"/>
</dbReference>
<keyword evidence="3" id="KW-1185">Reference proteome</keyword>
<organism evidence="2 3">
    <name type="scientific">Xiphophorus couchianus</name>
    <name type="common">Monterrey platyfish</name>
    <dbReference type="NCBI Taxonomy" id="32473"/>
    <lineage>
        <taxon>Eukaryota</taxon>
        <taxon>Metazoa</taxon>
        <taxon>Chordata</taxon>
        <taxon>Craniata</taxon>
        <taxon>Vertebrata</taxon>
        <taxon>Euteleostomi</taxon>
        <taxon>Actinopterygii</taxon>
        <taxon>Neopterygii</taxon>
        <taxon>Teleostei</taxon>
        <taxon>Neoteleostei</taxon>
        <taxon>Acanthomorphata</taxon>
        <taxon>Ovalentaria</taxon>
        <taxon>Atherinomorphae</taxon>
        <taxon>Cyprinodontiformes</taxon>
        <taxon>Poeciliidae</taxon>
        <taxon>Poeciliinae</taxon>
        <taxon>Xiphophorus</taxon>
    </lineage>
</organism>
<name>A0A3B5MDV2_9TELE</name>
<dbReference type="Proteomes" id="UP000261380">
    <property type="component" value="Unplaced"/>
</dbReference>
<protein>
    <recommendedName>
        <fullName evidence="1">Little elongation complex subunit 1 C-terminal domain-containing protein</fullName>
    </recommendedName>
</protein>
<sequence>MVTTWPNVLSHSSLLCQAIHVITQLKAPEGLLGCLSAFLGWEKNPPCDLDQLILRTLTELSSGNNRSFTKHMRYGEDLGAGAWEQIFTLHLLCSHKKWKWTYEHILGKELWPLMNAWVLQPRDQQEPVRDETVATVLRLIGRLGQLGLKEGSVSSLILGSVLIMQYHFLAGVPWTVQLAAIYCIYELSPCNPKQALDALAEWRGEAPQNVPPAVASCINQIASICRNPCTLSSD</sequence>
<dbReference type="GeneTree" id="ENSGT00950000183199"/>
<reference evidence="2" key="2">
    <citation type="submission" date="2025-09" db="UniProtKB">
        <authorList>
            <consortium name="Ensembl"/>
        </authorList>
    </citation>
    <scope>IDENTIFICATION</scope>
</reference>
<dbReference type="InterPro" id="IPR057881">
    <property type="entry name" value="ICE1_C"/>
</dbReference>
<evidence type="ECO:0000313" key="3">
    <source>
        <dbReference type="Proteomes" id="UP000261380"/>
    </source>
</evidence>